<keyword evidence="4 5" id="KW-0720">Serine protease</keyword>
<evidence type="ECO:0000256" key="6">
    <source>
        <dbReference type="SAM" id="MobiDB-lite"/>
    </source>
</evidence>
<dbReference type="EMBL" id="FMDN01000017">
    <property type="protein sequence ID" value="SCG62524.1"/>
    <property type="molecule type" value="Genomic_DNA"/>
</dbReference>
<proteinExistence type="inferred from homology"/>
<dbReference type="AlphaFoldDB" id="A0A1C5IVZ7"/>
<dbReference type="PANTHER" id="PTHR43806">
    <property type="entry name" value="PEPTIDASE S8"/>
    <property type="match status" value="1"/>
</dbReference>
<keyword evidence="3 5" id="KW-0378">Hydrolase</keyword>
<dbReference type="InterPro" id="IPR050131">
    <property type="entry name" value="Peptidase_S8_subtilisin-like"/>
</dbReference>
<organism evidence="10 11">
    <name type="scientific">Micromonospora halophytica</name>
    <dbReference type="NCBI Taxonomy" id="47864"/>
    <lineage>
        <taxon>Bacteria</taxon>
        <taxon>Bacillati</taxon>
        <taxon>Actinomycetota</taxon>
        <taxon>Actinomycetes</taxon>
        <taxon>Micromonosporales</taxon>
        <taxon>Micromonosporaceae</taxon>
        <taxon>Micromonospora</taxon>
    </lineage>
</organism>
<feature type="domain" description="Peptidase S8/S53" evidence="9">
    <location>
        <begin position="57"/>
        <end position="309"/>
    </location>
</feature>
<keyword evidence="7" id="KW-0472">Membrane</keyword>
<evidence type="ECO:0000256" key="1">
    <source>
        <dbReference type="ARBA" id="ARBA00011073"/>
    </source>
</evidence>
<feature type="compositionally biased region" description="Low complexity" evidence="6">
    <location>
        <begin position="328"/>
        <end position="343"/>
    </location>
</feature>
<dbReference type="InterPro" id="IPR000209">
    <property type="entry name" value="Peptidase_S8/S53_dom"/>
</dbReference>
<keyword evidence="8" id="KW-0732">Signal</keyword>
<dbReference type="SUPFAM" id="SSF52743">
    <property type="entry name" value="Subtilisin-like"/>
    <property type="match status" value="1"/>
</dbReference>
<feature type="active site" description="Charge relay system" evidence="5">
    <location>
        <position position="261"/>
    </location>
</feature>
<feature type="active site" description="Charge relay system" evidence="5">
    <location>
        <position position="103"/>
    </location>
</feature>
<evidence type="ECO:0000256" key="2">
    <source>
        <dbReference type="ARBA" id="ARBA00022670"/>
    </source>
</evidence>
<evidence type="ECO:0000313" key="10">
    <source>
        <dbReference type="EMBL" id="SCG62524.1"/>
    </source>
</evidence>
<dbReference type="RefSeq" id="WP_091300318.1">
    <property type="nucleotide sequence ID" value="NZ_FMDN01000017.1"/>
</dbReference>
<dbReference type="GO" id="GO:0006508">
    <property type="term" value="P:proteolysis"/>
    <property type="evidence" value="ECO:0007669"/>
    <property type="project" value="UniProtKB-KW"/>
</dbReference>
<dbReference type="GO" id="GO:0004252">
    <property type="term" value="F:serine-type endopeptidase activity"/>
    <property type="evidence" value="ECO:0007669"/>
    <property type="project" value="UniProtKB-UniRule"/>
</dbReference>
<evidence type="ECO:0000313" key="11">
    <source>
        <dbReference type="Proteomes" id="UP000199408"/>
    </source>
</evidence>
<keyword evidence="7" id="KW-1133">Transmembrane helix</keyword>
<feature type="compositionally biased region" description="Pro residues" evidence="6">
    <location>
        <begin position="396"/>
        <end position="432"/>
    </location>
</feature>
<keyword evidence="7" id="KW-0812">Transmembrane</keyword>
<dbReference type="PANTHER" id="PTHR43806:SF11">
    <property type="entry name" value="CEREVISIN-RELATED"/>
    <property type="match status" value="1"/>
</dbReference>
<dbReference type="Gene3D" id="3.40.50.200">
    <property type="entry name" value="Peptidase S8/S53 domain"/>
    <property type="match status" value="1"/>
</dbReference>
<feature type="region of interest" description="Disordered" evidence="6">
    <location>
        <begin position="391"/>
        <end position="470"/>
    </location>
</feature>
<comment type="similarity">
    <text evidence="1 5">Belongs to the peptidase S8 family.</text>
</comment>
<feature type="compositionally biased region" description="Pro residues" evidence="6">
    <location>
        <begin position="439"/>
        <end position="463"/>
    </location>
</feature>
<evidence type="ECO:0000259" key="9">
    <source>
        <dbReference type="Pfam" id="PF00082"/>
    </source>
</evidence>
<evidence type="ECO:0000256" key="4">
    <source>
        <dbReference type="ARBA" id="ARBA00022825"/>
    </source>
</evidence>
<keyword evidence="2 5" id="KW-0645">Protease</keyword>
<dbReference type="Pfam" id="PF00082">
    <property type="entry name" value="Peptidase_S8"/>
    <property type="match status" value="1"/>
</dbReference>
<sequence length="470" mass="46858">MRTGKSLRSTVAVLALVAATGTAPLVAPAPARADTVRGLQWYLDTLKIPQAHKITKGRGVTVAVLDGGVDPAVPDLRGRVLPGHGLDSTATADGRGTDDEIAHGTGMAGIIAGQGGGAMRQLGIAPEAKILPVSTGSRVDEGEIAAGIRWAADHGADVINMSIGGRGRATAEEIAAVRYALDKNVVLVASAGNTKQGDYDVIVPANIPGVIAVTGLGRDGARFSGSASGREAVLAAPMQDIISPRPTSVMDNGYSIGSGTSEAAAIMSGVVALVRAKYPDLDAANVVNRLIRTAQDRGPAGRDDNFGFGAVDPVAALTRQVPAVDAHPLLTGAPAGGSAAPLPEQSESDDGPAVSFGVTNRAGALVQGALCLLVPLAVAILVFVLVRRSRRRPSAPVGPPTGGPGFPPPGAPVAPGPYPPAPAPYGTPPGVPPQAAGPYAPPAAPPPGAGWPAPGATPPPAPPGQGGHHQ</sequence>
<dbReference type="Proteomes" id="UP000199408">
    <property type="component" value="Unassembled WGS sequence"/>
</dbReference>
<evidence type="ECO:0000256" key="8">
    <source>
        <dbReference type="SAM" id="SignalP"/>
    </source>
</evidence>
<keyword evidence="11" id="KW-1185">Reference proteome</keyword>
<dbReference type="STRING" id="47864.GA0070560_11765"/>
<name>A0A1C5IVZ7_9ACTN</name>
<dbReference type="PROSITE" id="PS51892">
    <property type="entry name" value="SUBTILASE"/>
    <property type="match status" value="1"/>
</dbReference>
<dbReference type="InterPro" id="IPR036852">
    <property type="entry name" value="Peptidase_S8/S53_dom_sf"/>
</dbReference>
<feature type="active site" description="Charge relay system" evidence="5">
    <location>
        <position position="66"/>
    </location>
</feature>
<feature type="signal peptide" evidence="8">
    <location>
        <begin position="1"/>
        <end position="33"/>
    </location>
</feature>
<feature type="region of interest" description="Disordered" evidence="6">
    <location>
        <begin position="328"/>
        <end position="354"/>
    </location>
</feature>
<evidence type="ECO:0000256" key="3">
    <source>
        <dbReference type="ARBA" id="ARBA00022801"/>
    </source>
</evidence>
<accession>A0A1C5IVZ7</accession>
<protein>
    <submittedName>
        <fullName evidence="10">Type VII secretion-associated serine protease mycosin</fullName>
    </submittedName>
</protein>
<dbReference type="OrthoDB" id="9798386at2"/>
<feature type="transmembrane region" description="Helical" evidence="7">
    <location>
        <begin position="364"/>
        <end position="386"/>
    </location>
</feature>
<feature type="chain" id="PRO_5008719097" evidence="8">
    <location>
        <begin position="34"/>
        <end position="470"/>
    </location>
</feature>
<dbReference type="PRINTS" id="PR00723">
    <property type="entry name" value="SUBTILISIN"/>
</dbReference>
<evidence type="ECO:0000256" key="7">
    <source>
        <dbReference type="SAM" id="Phobius"/>
    </source>
</evidence>
<dbReference type="InterPro" id="IPR015500">
    <property type="entry name" value="Peptidase_S8_subtilisin-rel"/>
</dbReference>
<reference evidence="11" key="1">
    <citation type="submission" date="2016-06" db="EMBL/GenBank/DDBJ databases">
        <authorList>
            <person name="Varghese N."/>
        </authorList>
    </citation>
    <scope>NUCLEOTIDE SEQUENCE [LARGE SCALE GENOMIC DNA]</scope>
    <source>
        <strain evidence="11">DSM 43171</strain>
    </source>
</reference>
<gene>
    <name evidence="10" type="ORF">GA0070560_11765</name>
</gene>
<evidence type="ECO:0000256" key="5">
    <source>
        <dbReference type="PROSITE-ProRule" id="PRU01240"/>
    </source>
</evidence>